<dbReference type="PROSITE" id="PS50076">
    <property type="entry name" value="DNAJ_2"/>
    <property type="match status" value="1"/>
</dbReference>
<dbReference type="Gene3D" id="1.10.287.110">
    <property type="entry name" value="DnaJ domain"/>
    <property type="match status" value="1"/>
</dbReference>
<organism evidence="3 4">
    <name type="scientific">Humicola insolens</name>
    <name type="common">Soft-rot fungus</name>
    <dbReference type="NCBI Taxonomy" id="85995"/>
    <lineage>
        <taxon>Eukaryota</taxon>
        <taxon>Fungi</taxon>
        <taxon>Dikarya</taxon>
        <taxon>Ascomycota</taxon>
        <taxon>Pezizomycotina</taxon>
        <taxon>Sordariomycetes</taxon>
        <taxon>Sordariomycetidae</taxon>
        <taxon>Sordariales</taxon>
        <taxon>Chaetomiaceae</taxon>
        <taxon>Mycothermus</taxon>
    </lineage>
</organism>
<feature type="region of interest" description="Disordered" evidence="1">
    <location>
        <begin position="1"/>
        <end position="23"/>
    </location>
</feature>
<feature type="compositionally biased region" description="Basic and acidic residues" evidence="1">
    <location>
        <begin position="43"/>
        <end position="57"/>
    </location>
</feature>
<evidence type="ECO:0000259" key="2">
    <source>
        <dbReference type="PROSITE" id="PS50076"/>
    </source>
</evidence>
<evidence type="ECO:0000256" key="1">
    <source>
        <dbReference type="SAM" id="MobiDB-lite"/>
    </source>
</evidence>
<dbReference type="InterPro" id="IPR001623">
    <property type="entry name" value="DnaJ_domain"/>
</dbReference>
<name>A0ABR3VK04_HUMIN</name>
<accession>A0ABR3VK04</accession>
<dbReference type="CDD" id="cd06257">
    <property type="entry name" value="DnaJ"/>
    <property type="match status" value="1"/>
</dbReference>
<protein>
    <recommendedName>
        <fullName evidence="2">J domain-containing protein</fullName>
    </recommendedName>
</protein>
<dbReference type="PANTHER" id="PTHR24074">
    <property type="entry name" value="CO-CHAPERONE PROTEIN DJLA"/>
    <property type="match status" value="1"/>
</dbReference>
<dbReference type="EMBL" id="JAZGSY010000054">
    <property type="protein sequence ID" value="KAL1842077.1"/>
    <property type="molecule type" value="Genomic_DNA"/>
</dbReference>
<gene>
    <name evidence="3" type="ORF">VTJ49DRAFT_6059</name>
</gene>
<dbReference type="InterPro" id="IPR050817">
    <property type="entry name" value="DjlA_DnaK_co-chaperone"/>
</dbReference>
<keyword evidence="4" id="KW-1185">Reference proteome</keyword>
<evidence type="ECO:0000313" key="4">
    <source>
        <dbReference type="Proteomes" id="UP001583172"/>
    </source>
</evidence>
<feature type="region of interest" description="Disordered" evidence="1">
    <location>
        <begin position="85"/>
        <end position="124"/>
    </location>
</feature>
<reference evidence="3 4" key="1">
    <citation type="journal article" date="2024" name="Commun. Biol.">
        <title>Comparative genomic analysis of thermophilic fungi reveals convergent evolutionary adaptations and gene losses.</title>
        <authorList>
            <person name="Steindorff A.S."/>
            <person name="Aguilar-Pontes M.V."/>
            <person name="Robinson A.J."/>
            <person name="Andreopoulos B."/>
            <person name="LaButti K."/>
            <person name="Kuo A."/>
            <person name="Mondo S."/>
            <person name="Riley R."/>
            <person name="Otillar R."/>
            <person name="Haridas S."/>
            <person name="Lipzen A."/>
            <person name="Grimwood J."/>
            <person name="Schmutz J."/>
            <person name="Clum A."/>
            <person name="Reid I.D."/>
            <person name="Moisan M.C."/>
            <person name="Butler G."/>
            <person name="Nguyen T.T.M."/>
            <person name="Dewar K."/>
            <person name="Conant G."/>
            <person name="Drula E."/>
            <person name="Henrissat B."/>
            <person name="Hansel C."/>
            <person name="Singer S."/>
            <person name="Hutchinson M.I."/>
            <person name="de Vries R.P."/>
            <person name="Natvig D.O."/>
            <person name="Powell A.J."/>
            <person name="Tsang A."/>
            <person name="Grigoriev I.V."/>
        </authorList>
    </citation>
    <scope>NUCLEOTIDE SEQUENCE [LARGE SCALE GENOMIC DNA]</scope>
    <source>
        <strain evidence="3 4">CBS 620.91</strain>
    </source>
</reference>
<feature type="domain" description="J" evidence="2">
    <location>
        <begin position="16"/>
        <end position="85"/>
    </location>
</feature>
<dbReference type="Pfam" id="PF00226">
    <property type="entry name" value="DnaJ"/>
    <property type="match status" value="1"/>
</dbReference>
<dbReference type="PRINTS" id="PR00625">
    <property type="entry name" value="JDOMAIN"/>
</dbReference>
<proteinExistence type="predicted"/>
<dbReference type="SUPFAM" id="SSF46565">
    <property type="entry name" value="Chaperone J-domain"/>
    <property type="match status" value="1"/>
</dbReference>
<dbReference type="Proteomes" id="UP001583172">
    <property type="component" value="Unassembled WGS sequence"/>
</dbReference>
<comment type="caution">
    <text evidence="3">The sequence shown here is derived from an EMBL/GenBank/DDBJ whole genome shotgun (WGS) entry which is preliminary data.</text>
</comment>
<sequence length="283" mass="30632">MSTRSRPPNYCRHPPSTNGILEVSETATAAQIRDAYKRAALKTHPDRVPQDHPDRASRTRRFQLVNDAYFVLSDPARRREYDYHRKAFTPSSSPGGKNDKKKKSSTSTSTSPGAGTGTMPGAWGSEDAFAEAEAAAAEGGTPGAGTFFSWAWDYFMRSQSQNQQNQQQQQREREQTEEAQFADVFEEMLREQGLGQDTAANAGTPATRNFWSVVGGLSGGALGFIVGNVPGMVAGAVAGNRLGAVRDTKGKSVYEVFQELPQSERSKLLSQLAAKVLSHAAGI</sequence>
<dbReference type="InterPro" id="IPR036869">
    <property type="entry name" value="J_dom_sf"/>
</dbReference>
<feature type="region of interest" description="Disordered" evidence="1">
    <location>
        <begin position="40"/>
        <end position="59"/>
    </location>
</feature>
<evidence type="ECO:0000313" key="3">
    <source>
        <dbReference type="EMBL" id="KAL1842077.1"/>
    </source>
</evidence>
<dbReference type="SMART" id="SM00271">
    <property type="entry name" value="DnaJ"/>
    <property type="match status" value="1"/>
</dbReference>